<keyword evidence="1" id="KW-0472">Membrane</keyword>
<keyword evidence="2" id="KW-0732">Signal</keyword>
<organism evidence="7 8">
    <name type="scientific">Nocardioides kongjuensis</name>
    <dbReference type="NCBI Taxonomy" id="349522"/>
    <lineage>
        <taxon>Bacteria</taxon>
        <taxon>Bacillati</taxon>
        <taxon>Actinomycetota</taxon>
        <taxon>Actinomycetes</taxon>
        <taxon>Propionibacteriales</taxon>
        <taxon>Nocardioidaceae</taxon>
        <taxon>Nocardioides</taxon>
    </lineage>
</organism>
<evidence type="ECO:0000313" key="7">
    <source>
        <dbReference type="EMBL" id="NYD32746.1"/>
    </source>
</evidence>
<name>A0A852RU47_9ACTN</name>
<dbReference type="Gene3D" id="2.60.40.10">
    <property type="entry name" value="Immunoglobulins"/>
    <property type="match status" value="2"/>
</dbReference>
<feature type="signal peptide" evidence="2">
    <location>
        <begin position="1"/>
        <end position="22"/>
    </location>
</feature>
<reference evidence="7 8" key="1">
    <citation type="submission" date="2020-07" db="EMBL/GenBank/DDBJ databases">
        <title>Sequencing the genomes of 1000 actinobacteria strains.</title>
        <authorList>
            <person name="Klenk H.-P."/>
        </authorList>
    </citation>
    <scope>NUCLEOTIDE SEQUENCE [LARGE SCALE GENOMIC DNA]</scope>
    <source>
        <strain evidence="7 8">DSM 19082</strain>
    </source>
</reference>
<protein>
    <submittedName>
        <fullName evidence="7">Putative repeat protein (TIGR01451 family)</fullName>
    </submittedName>
</protein>
<comment type="caution">
    <text evidence="7">The sequence shown here is derived from an EMBL/GenBank/DDBJ whole genome shotgun (WGS) entry which is preliminary data.</text>
</comment>
<accession>A0A852RU47</accession>
<dbReference type="Pfam" id="PF20674">
    <property type="entry name" value="SpaA_3"/>
    <property type="match status" value="1"/>
</dbReference>
<dbReference type="InterPro" id="IPR054215">
    <property type="entry name" value="DUF6923"/>
</dbReference>
<dbReference type="InterPro" id="IPR013783">
    <property type="entry name" value="Ig-like_fold"/>
</dbReference>
<keyword evidence="8" id="KW-1185">Reference proteome</keyword>
<dbReference type="Proteomes" id="UP000582231">
    <property type="component" value="Unassembled WGS sequence"/>
</dbReference>
<evidence type="ECO:0000259" key="4">
    <source>
        <dbReference type="Pfam" id="PF17802"/>
    </source>
</evidence>
<evidence type="ECO:0000313" key="8">
    <source>
        <dbReference type="Proteomes" id="UP000582231"/>
    </source>
</evidence>
<feature type="domain" description="SpaA-like prealbumin fold" evidence="4">
    <location>
        <begin position="1129"/>
        <end position="1203"/>
    </location>
</feature>
<feature type="domain" description="SpaA-like prealbumin fold" evidence="5">
    <location>
        <begin position="706"/>
        <end position="827"/>
    </location>
</feature>
<dbReference type="InterPro" id="IPR048834">
    <property type="entry name" value="SpaA_pre-album"/>
</dbReference>
<dbReference type="NCBIfam" id="TIGR01451">
    <property type="entry name" value="B_ant_repeat"/>
    <property type="match status" value="1"/>
</dbReference>
<dbReference type="Pfam" id="PF01345">
    <property type="entry name" value="DUF11"/>
    <property type="match status" value="1"/>
</dbReference>
<dbReference type="Pfam" id="PF21959">
    <property type="entry name" value="DUF6923"/>
    <property type="match status" value="1"/>
</dbReference>
<dbReference type="GO" id="GO:0005975">
    <property type="term" value="P:carbohydrate metabolic process"/>
    <property type="evidence" value="ECO:0007669"/>
    <property type="project" value="UniProtKB-ARBA"/>
</dbReference>
<dbReference type="RefSeq" id="WP_179728883.1">
    <property type="nucleotide sequence ID" value="NZ_BAABEF010000001.1"/>
</dbReference>
<dbReference type="Pfam" id="PF17802">
    <property type="entry name" value="SpaA"/>
    <property type="match status" value="1"/>
</dbReference>
<gene>
    <name evidence="7" type="ORF">BJ958_004292</name>
</gene>
<evidence type="ECO:0000259" key="5">
    <source>
        <dbReference type="Pfam" id="PF20674"/>
    </source>
</evidence>
<proteinExistence type="predicted"/>
<dbReference type="AlphaFoldDB" id="A0A852RU47"/>
<sequence length="1277" mass="127875">MIPRALAAFLLVAIAVVAPSLAPGVAPRASAAPGDPFPATNPQAWMLANDPATLYSITNNADGTISFTAAGATGSLGSEVNALAFNALDGYLYATQRVGGVSGVNRLIKIGQNGVVVTANVATLPDAVPGVSGTQNFIDGTVDPATGTLYLSANNVSMSTFTKVNLATGAVTTTNLSQTFSNSGIADWVFQAGFLWTVNDGGDLIKVDPATGVATTVKTNAIPDATTPPSGPQAYGGGFALGNGNIVFIDNGTGKAYQINMSSGTYNSYYVGDGPSTANNDATSGLGSPTDLVVGKCGPSQGTCKFPTGNNTPLHSYPLGQDPASNYVAGSTFTYTLTVYNDGPGLSSGSVVTDTLPTGTTYSSSSLSTCVASGSTVTCGVGQIAAGTSISFTITVNVASSTTGAVTNTATVLGNEAEVDTKDNSDTHTLAVQLSCAAGTIYGVNRTSPYSLLAINSGTGSSTGVATFNTPPIDLLGFQELNALAIAPGGTAAYAVSNYRTSAGTVTVQKYDPSSGAVTNVGTLSLASGLYIVGGAFDPTTNRYWLMTYNSLNGWYEFYAYDTATNTSLGRQFSFPWNTDLTLHGNGDLAFDATGRLYVLMSDGSARSQIRMFAPPLPSGDTNLTSSSGTLLTSPVGAVTVESNGIAFGADGYLYAQSLDGTGGQAVIRKIDPATGVVQSSVNLTNPDGTANTKSVDLASCAMPSTITLQKNIVGRKVATDQFDLSITGNGVSQNNTATTSGSTTGLQTNAGAVAGPVLVIPGKVYAITEAGASGANLANYSRSYECVNTLNNNVVVASGTTSSGSVTVPAASATGANIVCTFTNTPLNPSINIVKSSGSVTGPDASGVYTANYTVTVANSGNASGTYGPLVDTPAFDSDYTVQSASWAGQSTGSATGTGPFTLAPSGTSIGVGVTHTYNVAIKFKYTGTGVITACGGPGTGLFNSVAAIGETGPTTDNSACNTPPANINVTKTAGSVSGPDVAGNYTVTYSVKVINSGLSAGSYGALTDTPAFSANLVLTAASWTTSGAGAPGNGGASGAGPYALAPAGTTIAAGVTHTFALTITFHFSDNTVATVCGGPGAGLYNAVAVPSGQETSTTDNSACVEPPKRYDVFVRKVGKNAAGFTVSLAGSTWQLQADANGTPGAVITGGIQPVSGQTGEFKMSQLQPGTYWLTETKAPTGYQLLAQPIKFVVSATGVVTVASGGDTAISVGSTSGGQPEITVGDVAALTLPLAGGSGTKAFALLGGFLLLLTVLSLVLFRRPSSGASTGKRVRE</sequence>
<dbReference type="InterPro" id="IPR047589">
    <property type="entry name" value="DUF11_rpt"/>
</dbReference>
<dbReference type="SUPFAM" id="SSF63829">
    <property type="entry name" value="Calcium-dependent phosphotriesterase"/>
    <property type="match status" value="1"/>
</dbReference>
<feature type="domain" description="DUF6923" evidence="6">
    <location>
        <begin position="49"/>
        <end position="284"/>
    </location>
</feature>
<evidence type="ECO:0000256" key="1">
    <source>
        <dbReference type="SAM" id="Phobius"/>
    </source>
</evidence>
<evidence type="ECO:0000256" key="2">
    <source>
        <dbReference type="SAM" id="SignalP"/>
    </source>
</evidence>
<dbReference type="EMBL" id="JACCBF010000001">
    <property type="protein sequence ID" value="NYD32746.1"/>
    <property type="molecule type" value="Genomic_DNA"/>
</dbReference>
<keyword evidence="1" id="KW-1133">Transmembrane helix</keyword>
<feature type="transmembrane region" description="Helical" evidence="1">
    <location>
        <begin position="1243"/>
        <end position="1262"/>
    </location>
</feature>
<dbReference type="InterPro" id="IPR001434">
    <property type="entry name" value="OmcB-like_DUF11"/>
</dbReference>
<feature type="domain" description="DUF11" evidence="3">
    <location>
        <begin position="325"/>
        <end position="429"/>
    </location>
</feature>
<dbReference type="SUPFAM" id="SSF63825">
    <property type="entry name" value="YWTD domain"/>
    <property type="match status" value="1"/>
</dbReference>
<dbReference type="InterPro" id="IPR041033">
    <property type="entry name" value="SpaA_PFL_dom_1"/>
</dbReference>
<evidence type="ECO:0000259" key="6">
    <source>
        <dbReference type="Pfam" id="PF21959"/>
    </source>
</evidence>
<keyword evidence="1" id="KW-0812">Transmembrane</keyword>
<evidence type="ECO:0000259" key="3">
    <source>
        <dbReference type="Pfam" id="PF01345"/>
    </source>
</evidence>
<feature type="chain" id="PRO_5038910586" evidence="2">
    <location>
        <begin position="23"/>
        <end position="1277"/>
    </location>
</feature>